<accession>A0ABN5WMP8</accession>
<reference evidence="3" key="1">
    <citation type="journal article" date="2019" name="Microbiol. Resour. Announc.">
        <title>Complete Genome Sequence of Halomonas olivaria, a Moderately Halophilic Bacterium Isolated from Olive Processing Effluents, Obtained by Nanopore Sequencing.</title>
        <authorList>
            <person name="Nagata S."/>
            <person name="Ii K.M."/>
            <person name="Tsukimi T."/>
            <person name="Miura M.C."/>
            <person name="Galipon J."/>
            <person name="Arakawa K."/>
        </authorList>
    </citation>
    <scope>NUCLEOTIDE SEQUENCE [LARGE SCALE GENOMIC DNA]</scope>
    <source>
        <strain evidence="3">TYRC17</strain>
    </source>
</reference>
<dbReference type="EMBL" id="AP019416">
    <property type="protein sequence ID" value="BBI47790.1"/>
    <property type="molecule type" value="Genomic_DNA"/>
</dbReference>
<proteinExistence type="predicted"/>
<evidence type="ECO:0000313" key="2">
    <source>
        <dbReference type="EMBL" id="BBI47790.1"/>
    </source>
</evidence>
<keyword evidence="3" id="KW-1185">Reference proteome</keyword>
<gene>
    <name evidence="2" type="ORF">HORIV_02110</name>
</gene>
<evidence type="ECO:0000256" key="1">
    <source>
        <dbReference type="SAM" id="Phobius"/>
    </source>
</evidence>
<keyword evidence="1" id="KW-0812">Transmembrane</keyword>
<sequence>MKQVHWKTISRELKITETLCPHPLSIKLRALAIGSQAIGLILIITLETVMGDGARPWQGVVLAAMLVTALTIALVRLYRRKRLQKQLAERRRYLEEGDER</sequence>
<keyword evidence="1" id="KW-0472">Membrane</keyword>
<protein>
    <submittedName>
        <fullName evidence="2">Uncharacterized protein</fullName>
    </submittedName>
</protein>
<feature type="transmembrane region" description="Helical" evidence="1">
    <location>
        <begin position="57"/>
        <end position="78"/>
    </location>
</feature>
<name>A0ABN5WMP8_9GAMM</name>
<keyword evidence="1" id="KW-1133">Transmembrane helix</keyword>
<dbReference type="Proteomes" id="UP000289555">
    <property type="component" value="Chromosome"/>
</dbReference>
<evidence type="ECO:0000313" key="3">
    <source>
        <dbReference type="Proteomes" id="UP000289555"/>
    </source>
</evidence>
<organism evidence="2 3">
    <name type="scientific">Vreelandella olivaria</name>
    <dbReference type="NCBI Taxonomy" id="390919"/>
    <lineage>
        <taxon>Bacteria</taxon>
        <taxon>Pseudomonadati</taxon>
        <taxon>Pseudomonadota</taxon>
        <taxon>Gammaproteobacteria</taxon>
        <taxon>Oceanospirillales</taxon>
        <taxon>Halomonadaceae</taxon>
        <taxon>Vreelandella</taxon>
    </lineage>
</organism>
<feature type="transmembrane region" description="Helical" evidence="1">
    <location>
        <begin position="31"/>
        <end position="51"/>
    </location>
</feature>